<accession>A0A433UAJ4</accession>
<evidence type="ECO:0000259" key="8">
    <source>
        <dbReference type="Pfam" id="PF07810"/>
    </source>
</evidence>
<feature type="transmembrane region" description="Helical" evidence="7">
    <location>
        <begin position="215"/>
        <end position="241"/>
    </location>
</feature>
<evidence type="ECO:0000313" key="10">
    <source>
        <dbReference type="Proteomes" id="UP000271974"/>
    </source>
</evidence>
<feature type="region of interest" description="Disordered" evidence="6">
    <location>
        <begin position="532"/>
        <end position="588"/>
    </location>
</feature>
<keyword evidence="3 7" id="KW-0812">Transmembrane</keyword>
<dbReference type="EMBL" id="RQTK01000024">
    <property type="protein sequence ID" value="RUS90828.1"/>
    <property type="molecule type" value="Genomic_DNA"/>
</dbReference>
<organism evidence="9 10">
    <name type="scientific">Elysia chlorotica</name>
    <name type="common">Eastern emerald elysia</name>
    <name type="synonym">Sea slug</name>
    <dbReference type="NCBI Taxonomy" id="188477"/>
    <lineage>
        <taxon>Eukaryota</taxon>
        <taxon>Metazoa</taxon>
        <taxon>Spiralia</taxon>
        <taxon>Lophotrochozoa</taxon>
        <taxon>Mollusca</taxon>
        <taxon>Gastropoda</taxon>
        <taxon>Heterobranchia</taxon>
        <taxon>Euthyneura</taxon>
        <taxon>Panpulmonata</taxon>
        <taxon>Sacoglossa</taxon>
        <taxon>Placobranchoidea</taxon>
        <taxon>Plakobranchidae</taxon>
        <taxon>Elysia</taxon>
    </lineage>
</organism>
<evidence type="ECO:0000256" key="7">
    <source>
        <dbReference type="SAM" id="Phobius"/>
    </source>
</evidence>
<evidence type="ECO:0000256" key="1">
    <source>
        <dbReference type="ARBA" id="ARBA00004141"/>
    </source>
</evidence>
<evidence type="ECO:0000256" key="3">
    <source>
        <dbReference type="ARBA" id="ARBA00022692"/>
    </source>
</evidence>
<dbReference type="STRING" id="188477.A0A433UAJ4"/>
<name>A0A433UAJ4_ELYCH</name>
<evidence type="ECO:0000256" key="2">
    <source>
        <dbReference type="ARBA" id="ARBA00006510"/>
    </source>
</evidence>
<keyword evidence="4 7" id="KW-1133">Transmembrane helix</keyword>
<sequence length="588" mass="66458">MTAFIVIPMSLISETPLTSSTNSILNTSYYCSLNYTVVEQKGISYLLDFIQGTGWMEKTLAFHGHYVTNLSGAYNLPLAYILTVLACMLISLAMMARYTSKSFEAALLNSIDTNFEYSNKVFGAWDFGLTDENAAKLKQKGIHYDLQSEMMEQTFMRTRMERLENKCALFKLYLVRTVINLFIIFMLGAAAYAIVKVTSWSTSYASSHTDASGTGKWVLLLVQFLPSITITACNALLPLIFELIVELEDYSQAFIIKITLIRTVFLRLASIIVLLITLYTEITCGPTNECRTTVEPACSDIRCWESYVGQQLYKLVVLDFVVAVVKVFAVELPRKFLAEKCTCGLIQKIGPPEFNITSNVLDLIYAQCLIWLGLLFCPILPGMMVVKSFIIFFVKKLSAMVACPPSEKPYRASRINTFFMIILLLTYFLCAVPVLYGIFGIHPSRSCGPFRLLDYMNEAVENAVEKWPLFLSNTYDLFTSAAFSGTVIILLGMIIYYLNTMSKAHNQRANMLKEQLIMEGRDKQFLLNKLQEQDQKSKEKHKPSPGKRGPQPPPRESEKVSPQRQNPRTNDPDEGSFSPPHVVENPEW</sequence>
<protein>
    <recommendedName>
        <fullName evidence="8">TMC domain-containing protein</fullName>
    </recommendedName>
</protein>
<dbReference type="Proteomes" id="UP000271974">
    <property type="component" value="Unassembled WGS sequence"/>
</dbReference>
<keyword evidence="10" id="KW-1185">Reference proteome</keyword>
<dbReference type="OrthoDB" id="1936208at2759"/>
<proteinExistence type="inferred from homology"/>
<dbReference type="Pfam" id="PF07810">
    <property type="entry name" value="TMC"/>
    <property type="match status" value="1"/>
</dbReference>
<feature type="transmembrane region" description="Helical" evidence="7">
    <location>
        <begin position="78"/>
        <end position="96"/>
    </location>
</feature>
<reference evidence="9 10" key="1">
    <citation type="submission" date="2019-01" db="EMBL/GenBank/DDBJ databases">
        <title>A draft genome assembly of the solar-powered sea slug Elysia chlorotica.</title>
        <authorList>
            <person name="Cai H."/>
            <person name="Li Q."/>
            <person name="Fang X."/>
            <person name="Li J."/>
            <person name="Curtis N.E."/>
            <person name="Altenburger A."/>
            <person name="Shibata T."/>
            <person name="Feng M."/>
            <person name="Maeda T."/>
            <person name="Schwartz J.A."/>
            <person name="Shigenobu S."/>
            <person name="Lundholm N."/>
            <person name="Nishiyama T."/>
            <person name="Yang H."/>
            <person name="Hasebe M."/>
            <person name="Li S."/>
            <person name="Pierce S.K."/>
            <person name="Wang J."/>
        </authorList>
    </citation>
    <scope>NUCLEOTIDE SEQUENCE [LARGE SCALE GENOMIC DNA]</scope>
    <source>
        <strain evidence="9">EC2010</strain>
        <tissue evidence="9">Whole organism of an adult</tissue>
    </source>
</reference>
<feature type="transmembrane region" description="Helical" evidence="7">
    <location>
        <begin position="369"/>
        <end position="394"/>
    </location>
</feature>
<evidence type="ECO:0000313" key="9">
    <source>
        <dbReference type="EMBL" id="RUS90828.1"/>
    </source>
</evidence>
<dbReference type="PANTHER" id="PTHR23302">
    <property type="entry name" value="TRANSMEMBRANE CHANNEL-RELATED"/>
    <property type="match status" value="1"/>
</dbReference>
<feature type="domain" description="TMC" evidence="8">
    <location>
        <begin position="303"/>
        <end position="413"/>
    </location>
</feature>
<evidence type="ECO:0000256" key="4">
    <source>
        <dbReference type="ARBA" id="ARBA00022989"/>
    </source>
</evidence>
<feature type="transmembrane region" description="Helical" evidence="7">
    <location>
        <begin position="253"/>
        <end position="279"/>
    </location>
</feature>
<evidence type="ECO:0000256" key="6">
    <source>
        <dbReference type="SAM" id="MobiDB-lite"/>
    </source>
</evidence>
<dbReference type="GO" id="GO:0005886">
    <property type="term" value="C:plasma membrane"/>
    <property type="evidence" value="ECO:0007669"/>
    <property type="project" value="InterPro"/>
</dbReference>
<comment type="similarity">
    <text evidence="2">Belongs to the TMC family.</text>
</comment>
<gene>
    <name evidence="9" type="ORF">EGW08_001447</name>
</gene>
<dbReference type="GO" id="GO:0008381">
    <property type="term" value="F:mechanosensitive monoatomic ion channel activity"/>
    <property type="evidence" value="ECO:0007669"/>
    <property type="project" value="TreeGrafter"/>
</dbReference>
<comment type="subcellular location">
    <subcellularLocation>
        <location evidence="1">Membrane</location>
        <topology evidence="1">Multi-pass membrane protein</topology>
    </subcellularLocation>
</comment>
<keyword evidence="5 7" id="KW-0472">Membrane</keyword>
<feature type="transmembrane region" description="Helical" evidence="7">
    <location>
        <begin position="477"/>
        <end position="498"/>
    </location>
</feature>
<feature type="transmembrane region" description="Helical" evidence="7">
    <location>
        <begin position="172"/>
        <end position="195"/>
    </location>
</feature>
<dbReference type="InterPro" id="IPR012496">
    <property type="entry name" value="TMC_dom"/>
</dbReference>
<dbReference type="PANTHER" id="PTHR23302:SF24">
    <property type="entry name" value="TMC DOMAIN-CONTAINING PROTEIN"/>
    <property type="match status" value="1"/>
</dbReference>
<evidence type="ECO:0000256" key="5">
    <source>
        <dbReference type="ARBA" id="ARBA00023136"/>
    </source>
</evidence>
<comment type="caution">
    <text evidence="9">The sequence shown here is derived from an EMBL/GenBank/DDBJ whole genome shotgun (WGS) entry which is preliminary data.</text>
</comment>
<dbReference type="AlphaFoldDB" id="A0A433UAJ4"/>
<feature type="transmembrane region" description="Helical" evidence="7">
    <location>
        <begin position="415"/>
        <end position="439"/>
    </location>
</feature>
<dbReference type="InterPro" id="IPR038900">
    <property type="entry name" value="TMC"/>
</dbReference>